<evidence type="ECO:0000256" key="1">
    <source>
        <dbReference type="SAM" id="Phobius"/>
    </source>
</evidence>
<protein>
    <submittedName>
        <fullName evidence="2">Uncharacterized protein</fullName>
    </submittedName>
</protein>
<evidence type="ECO:0000313" key="2">
    <source>
        <dbReference type="EMBL" id="KAL2801678.1"/>
    </source>
</evidence>
<comment type="caution">
    <text evidence="2">The sequence shown here is derived from an EMBL/GenBank/DDBJ whole genome shotgun (WGS) entry which is preliminary data.</text>
</comment>
<keyword evidence="1" id="KW-1133">Transmembrane helix</keyword>
<sequence>MRMSLAAKLISKNSVHKQTSASHILVYSNEFFIKLVLRRSRFWRISFCLPLNFSVTSDAACLFGFALFFWCEIPLCRILSISYIYARERGSTLLVLRLKDAFCPFANRAPSNDIYFLAAEPHSKYTKLPCLRFLIRCRTS</sequence>
<proteinExistence type="predicted"/>
<dbReference type="EMBL" id="JBFXLT010000268">
    <property type="protein sequence ID" value="KAL2801678.1"/>
    <property type="molecule type" value="Genomic_DNA"/>
</dbReference>
<reference evidence="2 3" key="1">
    <citation type="submission" date="2024-07" db="EMBL/GenBank/DDBJ databases">
        <title>Section-level genome sequencing and comparative genomics of Aspergillus sections Usti and Cavernicolus.</title>
        <authorList>
            <consortium name="Lawrence Berkeley National Laboratory"/>
            <person name="Nybo J.L."/>
            <person name="Vesth T.C."/>
            <person name="Theobald S."/>
            <person name="Frisvad J.C."/>
            <person name="Larsen T.O."/>
            <person name="Kjaerboelling I."/>
            <person name="Rothschild-Mancinelli K."/>
            <person name="Lyhne E.K."/>
            <person name="Kogle M.E."/>
            <person name="Barry K."/>
            <person name="Clum A."/>
            <person name="Na H."/>
            <person name="Ledsgaard L."/>
            <person name="Lin J."/>
            <person name="Lipzen A."/>
            <person name="Kuo A."/>
            <person name="Riley R."/>
            <person name="Mondo S."/>
            <person name="Labutti K."/>
            <person name="Haridas S."/>
            <person name="Pangalinan J."/>
            <person name="Salamov A.A."/>
            <person name="Simmons B.A."/>
            <person name="Magnuson J.K."/>
            <person name="Chen J."/>
            <person name="Drula E."/>
            <person name="Henrissat B."/>
            <person name="Wiebenga A."/>
            <person name="Lubbers R.J."/>
            <person name="Gomes A.C."/>
            <person name="Makela M.R."/>
            <person name="Stajich J."/>
            <person name="Grigoriev I.V."/>
            <person name="Mortensen U.H."/>
            <person name="De Vries R.P."/>
            <person name="Baker S.E."/>
            <person name="Andersen M.R."/>
        </authorList>
    </citation>
    <scope>NUCLEOTIDE SEQUENCE [LARGE SCALE GENOMIC DNA]</scope>
    <source>
        <strain evidence="2 3">CBS 588.65</strain>
    </source>
</reference>
<gene>
    <name evidence="2" type="ORF">BJX63DRAFT_157946</name>
</gene>
<evidence type="ECO:0000313" key="3">
    <source>
        <dbReference type="Proteomes" id="UP001610334"/>
    </source>
</evidence>
<feature type="transmembrane region" description="Helical" evidence="1">
    <location>
        <begin position="47"/>
        <end position="70"/>
    </location>
</feature>
<keyword evidence="1" id="KW-0472">Membrane</keyword>
<dbReference type="Proteomes" id="UP001610334">
    <property type="component" value="Unassembled WGS sequence"/>
</dbReference>
<keyword evidence="3" id="KW-1185">Reference proteome</keyword>
<keyword evidence="1" id="KW-0812">Transmembrane</keyword>
<accession>A0ABR4GRH4</accession>
<name>A0ABR4GRH4_9EURO</name>
<organism evidence="2 3">
    <name type="scientific">Aspergillus granulosus</name>
    <dbReference type="NCBI Taxonomy" id="176169"/>
    <lineage>
        <taxon>Eukaryota</taxon>
        <taxon>Fungi</taxon>
        <taxon>Dikarya</taxon>
        <taxon>Ascomycota</taxon>
        <taxon>Pezizomycotina</taxon>
        <taxon>Eurotiomycetes</taxon>
        <taxon>Eurotiomycetidae</taxon>
        <taxon>Eurotiales</taxon>
        <taxon>Aspergillaceae</taxon>
        <taxon>Aspergillus</taxon>
        <taxon>Aspergillus subgen. Nidulantes</taxon>
    </lineage>
</organism>